<accession>A0ABR3V1G9</accession>
<proteinExistence type="predicted"/>
<reference evidence="1 2" key="1">
    <citation type="journal article" date="2024" name="Commun. Biol.">
        <title>Comparative genomic analysis of thermophilic fungi reveals convergent evolutionary adaptations and gene losses.</title>
        <authorList>
            <person name="Steindorff A.S."/>
            <person name="Aguilar-Pontes M.V."/>
            <person name="Robinson A.J."/>
            <person name="Andreopoulos B."/>
            <person name="LaButti K."/>
            <person name="Kuo A."/>
            <person name="Mondo S."/>
            <person name="Riley R."/>
            <person name="Otillar R."/>
            <person name="Haridas S."/>
            <person name="Lipzen A."/>
            <person name="Grimwood J."/>
            <person name="Schmutz J."/>
            <person name="Clum A."/>
            <person name="Reid I.D."/>
            <person name="Moisan M.C."/>
            <person name="Butler G."/>
            <person name="Nguyen T.T.M."/>
            <person name="Dewar K."/>
            <person name="Conant G."/>
            <person name="Drula E."/>
            <person name="Henrissat B."/>
            <person name="Hansel C."/>
            <person name="Singer S."/>
            <person name="Hutchinson M.I."/>
            <person name="de Vries R.P."/>
            <person name="Natvig D.O."/>
            <person name="Powell A.J."/>
            <person name="Tsang A."/>
            <person name="Grigoriev I.V."/>
        </authorList>
    </citation>
    <scope>NUCLEOTIDE SEQUENCE [LARGE SCALE GENOMIC DNA]</scope>
    <source>
        <strain evidence="1 2">ATCC 24622</strain>
    </source>
</reference>
<dbReference type="EMBL" id="JAZHXJ010003144">
    <property type="protein sequence ID" value="KAL1835450.1"/>
    <property type="molecule type" value="Genomic_DNA"/>
</dbReference>
<evidence type="ECO:0000313" key="2">
    <source>
        <dbReference type="Proteomes" id="UP001586593"/>
    </source>
</evidence>
<organism evidence="1 2">
    <name type="scientific">Phialemonium thermophilum</name>
    <dbReference type="NCBI Taxonomy" id="223376"/>
    <lineage>
        <taxon>Eukaryota</taxon>
        <taxon>Fungi</taxon>
        <taxon>Dikarya</taxon>
        <taxon>Ascomycota</taxon>
        <taxon>Pezizomycotina</taxon>
        <taxon>Sordariomycetes</taxon>
        <taxon>Sordariomycetidae</taxon>
        <taxon>Cephalothecales</taxon>
        <taxon>Cephalothecaceae</taxon>
        <taxon>Phialemonium</taxon>
    </lineage>
</organism>
<protein>
    <submittedName>
        <fullName evidence="1">Uncharacterized protein</fullName>
    </submittedName>
</protein>
<name>A0ABR3V1G9_9PEZI</name>
<keyword evidence="2" id="KW-1185">Reference proteome</keyword>
<evidence type="ECO:0000313" key="1">
    <source>
        <dbReference type="EMBL" id="KAL1835450.1"/>
    </source>
</evidence>
<dbReference type="Proteomes" id="UP001586593">
    <property type="component" value="Unassembled WGS sequence"/>
</dbReference>
<sequence>MAVRQDLDDGGRVLEAQGLGLRDVHRVQRVQDDARRRLAVARQEQAVHVAVALVPGEVHQDVPREPLAVEDARQLVRRQVGALLHLLGDRGQLGLEVAHEQGQRGERLLAERERPGQAHDVAPEPLEADAQRVGARPRLVDAGAALGEVALAAGHAQVDVLQGAELELGQADAEVALDQLHAPHDAPAHLQGGRVLVGALVVEPHRGGRAGRERQQHEGPRELAHVDAVEDDQHQGLQTRHRGRLQALPDQALGPLDPLRREGVLLVRALAAGLLVRQRDAGDGEAEGLVQRAVDPPLPGPRPVQERVRGQGVDHVEEVVHQAGRRRGGQHVGASTQGQLLFGKGQVRREVST</sequence>
<gene>
    <name evidence="1" type="ORF">VTK73DRAFT_5637</name>
</gene>
<comment type="caution">
    <text evidence="1">The sequence shown here is derived from an EMBL/GenBank/DDBJ whole genome shotgun (WGS) entry which is preliminary data.</text>
</comment>